<dbReference type="InterPro" id="IPR004852">
    <property type="entry name" value="Di-haem_cyt_c_peroxidsae"/>
</dbReference>
<evidence type="ECO:0000256" key="9">
    <source>
        <dbReference type="SAM" id="SignalP"/>
    </source>
</evidence>
<name>A0ABN8APY1_9PROT</name>
<keyword evidence="12" id="KW-1185">Reference proteome</keyword>
<feature type="signal peptide" evidence="9">
    <location>
        <begin position="1"/>
        <end position="24"/>
    </location>
</feature>
<dbReference type="PANTHER" id="PTHR30600:SF10">
    <property type="entry name" value="BLL6722 PROTEIN"/>
    <property type="match status" value="1"/>
</dbReference>
<evidence type="ECO:0000256" key="2">
    <source>
        <dbReference type="ARBA" id="ARBA00022617"/>
    </source>
</evidence>
<dbReference type="Gene3D" id="1.10.760.10">
    <property type="entry name" value="Cytochrome c-like domain"/>
    <property type="match status" value="2"/>
</dbReference>
<comment type="subcellular location">
    <subcellularLocation>
        <location evidence="1">Periplasm</location>
    </subcellularLocation>
</comment>
<dbReference type="InterPro" id="IPR026259">
    <property type="entry name" value="MauG/Cytc_peroxidase"/>
</dbReference>
<dbReference type="PANTHER" id="PTHR30600">
    <property type="entry name" value="CYTOCHROME C PEROXIDASE-RELATED"/>
    <property type="match status" value="1"/>
</dbReference>
<sequence length="423" mass="45959">MSKLVLIATAIAGVVLLSSLSVTSNSTEMSKVVGDTNGRWTQSELLTLASLRISALPPTPKDASNAFENLPAAADLGKRIFSDERFSSNGAVSCASCHDPKKQFQDGRALGKGVGIGARRAMPLAELGHNAWFFWDGRKDSIWAQSLGPLEDSVEHGGNRLAYAHVMQANYQSEYEAIFGPMPDLGRLPRNAGPNGSPSEQAAWNAIDATTRNQISRIFANMGKAIATYEKTLHYGESRFDRYVEGVLKQDPAAMQLLKPQEINGLRIYIGKGGCVTCHGGPLLTDQYFHNTGVPPRDPAKPDHGRSVALAKVLNDEFNCLGQFSDAKHDQCQELRFMAKEDRGMEGAFKVPSLRNVALRPPYMHAGQIGTLNEVIHHYISAPKAAVGHSERKPLRLSETEITDIVAFLGSISGPIIETPVKK</sequence>
<dbReference type="PIRSF" id="PIRSF000294">
    <property type="entry name" value="Cytochrome-c_peroxidase"/>
    <property type="match status" value="1"/>
</dbReference>
<evidence type="ECO:0000256" key="3">
    <source>
        <dbReference type="ARBA" id="ARBA00022723"/>
    </source>
</evidence>
<dbReference type="Pfam" id="PF03150">
    <property type="entry name" value="CCP_MauG"/>
    <property type="match status" value="1"/>
</dbReference>
<protein>
    <submittedName>
        <fullName evidence="11">C-type cytochrome</fullName>
    </submittedName>
</protein>
<evidence type="ECO:0000256" key="6">
    <source>
        <dbReference type="ARBA" id="ARBA00023002"/>
    </source>
</evidence>
<dbReference type="SUPFAM" id="SSF46626">
    <property type="entry name" value="Cytochrome c"/>
    <property type="match status" value="2"/>
</dbReference>
<evidence type="ECO:0000313" key="12">
    <source>
        <dbReference type="Proteomes" id="UP000839052"/>
    </source>
</evidence>
<dbReference type="PROSITE" id="PS51007">
    <property type="entry name" value="CYTC"/>
    <property type="match status" value="2"/>
</dbReference>
<feature type="domain" description="Cytochrome c" evidence="10">
    <location>
        <begin position="72"/>
        <end position="234"/>
    </location>
</feature>
<feature type="domain" description="Cytochrome c" evidence="10">
    <location>
        <begin position="260"/>
        <end position="413"/>
    </location>
</feature>
<evidence type="ECO:0000313" key="11">
    <source>
        <dbReference type="EMBL" id="CAG9933869.1"/>
    </source>
</evidence>
<keyword evidence="7 8" id="KW-0408">Iron</keyword>
<evidence type="ECO:0000256" key="5">
    <source>
        <dbReference type="ARBA" id="ARBA00022764"/>
    </source>
</evidence>
<keyword evidence="6" id="KW-0560">Oxidoreductase</keyword>
<gene>
    <name evidence="11" type="ORF">NTG6680_2620</name>
</gene>
<evidence type="ECO:0000256" key="8">
    <source>
        <dbReference type="PROSITE-ProRule" id="PRU00433"/>
    </source>
</evidence>
<evidence type="ECO:0000256" key="7">
    <source>
        <dbReference type="ARBA" id="ARBA00023004"/>
    </source>
</evidence>
<dbReference type="InterPro" id="IPR036909">
    <property type="entry name" value="Cyt_c-like_dom_sf"/>
</dbReference>
<dbReference type="RefSeq" id="WP_239797585.1">
    <property type="nucleotide sequence ID" value="NZ_OU912926.1"/>
</dbReference>
<accession>A0ABN8APY1</accession>
<evidence type="ECO:0000256" key="1">
    <source>
        <dbReference type="ARBA" id="ARBA00004418"/>
    </source>
</evidence>
<evidence type="ECO:0000256" key="4">
    <source>
        <dbReference type="ARBA" id="ARBA00022729"/>
    </source>
</evidence>
<organism evidence="11 12">
    <name type="scientific">Candidatus Nitrotoga arctica</name>
    <dbReference type="NCBI Taxonomy" id="453162"/>
    <lineage>
        <taxon>Bacteria</taxon>
        <taxon>Pseudomonadati</taxon>
        <taxon>Pseudomonadota</taxon>
        <taxon>Betaproteobacteria</taxon>
        <taxon>Nitrosomonadales</taxon>
        <taxon>Gallionellaceae</taxon>
        <taxon>Candidatus Nitrotoga</taxon>
    </lineage>
</organism>
<proteinExistence type="predicted"/>
<feature type="chain" id="PRO_5045430034" evidence="9">
    <location>
        <begin position="25"/>
        <end position="423"/>
    </location>
</feature>
<reference evidence="11 12" key="1">
    <citation type="submission" date="2021-10" db="EMBL/GenBank/DDBJ databases">
        <authorList>
            <person name="Koch H."/>
        </authorList>
    </citation>
    <scope>NUCLEOTIDE SEQUENCE [LARGE SCALE GENOMIC DNA]</scope>
    <source>
        <strain evidence="11">6680</strain>
    </source>
</reference>
<keyword evidence="4 9" id="KW-0732">Signal</keyword>
<keyword evidence="3 8" id="KW-0479">Metal-binding</keyword>
<dbReference type="InterPro" id="IPR009056">
    <property type="entry name" value="Cyt_c-like_dom"/>
</dbReference>
<keyword evidence="5" id="KW-0574">Periplasm</keyword>
<dbReference type="EMBL" id="OU912926">
    <property type="protein sequence ID" value="CAG9933869.1"/>
    <property type="molecule type" value="Genomic_DNA"/>
</dbReference>
<dbReference type="InterPro" id="IPR051395">
    <property type="entry name" value="Cytochrome_c_Peroxidase/MauG"/>
</dbReference>
<keyword evidence="2 8" id="KW-0349">Heme</keyword>
<dbReference type="Proteomes" id="UP000839052">
    <property type="component" value="Chromosome"/>
</dbReference>
<evidence type="ECO:0000259" key="10">
    <source>
        <dbReference type="PROSITE" id="PS51007"/>
    </source>
</evidence>